<organism evidence="1">
    <name type="scientific">Albugo laibachii Nc14</name>
    <dbReference type="NCBI Taxonomy" id="890382"/>
    <lineage>
        <taxon>Eukaryota</taxon>
        <taxon>Sar</taxon>
        <taxon>Stramenopiles</taxon>
        <taxon>Oomycota</taxon>
        <taxon>Peronosporomycetes</taxon>
        <taxon>Albuginales</taxon>
        <taxon>Albuginaceae</taxon>
        <taxon>Albugo</taxon>
    </lineage>
</organism>
<reference evidence="1" key="1">
    <citation type="journal article" date="2011" name="PLoS Biol.">
        <title>Gene gain and loss during evolution of obligate parasitism in the white rust pathogen of Arabidopsis thaliana.</title>
        <authorList>
            <person name="Kemen E."/>
            <person name="Gardiner A."/>
            <person name="Schultz-Larsen T."/>
            <person name="Kemen A.C."/>
            <person name="Balmuth A.L."/>
            <person name="Robert-Seilaniantz A."/>
            <person name="Bailey K."/>
            <person name="Holub E."/>
            <person name="Studholme D.J."/>
            <person name="Maclean D."/>
            <person name="Jones J.D."/>
        </authorList>
    </citation>
    <scope>NUCLEOTIDE SEQUENCE</scope>
</reference>
<evidence type="ECO:0000313" key="1">
    <source>
        <dbReference type="EMBL" id="CCA17680.1"/>
    </source>
</evidence>
<dbReference type="AlphaFoldDB" id="F0W967"/>
<proteinExistence type="predicted"/>
<gene>
    <name evidence="1" type="primary">AlNc14C38G3334</name>
    <name evidence="1" type="ORF">ALNC14_038230</name>
</gene>
<dbReference type="HOGENOM" id="CLU_090832_0_0_1"/>
<dbReference type="EMBL" id="FR824083">
    <property type="protein sequence ID" value="CCA17680.1"/>
    <property type="molecule type" value="Genomic_DNA"/>
</dbReference>
<sequence>MEKSGMDGHNSKKKNPIVFCKWCQELLKSYMEWEPAPMQNSMSHRGDTKDVKADKLVQRNNHRSKDEKSSIVSSIVGSSRKQRFKCLKCDSTEHSVRRCPACAPEEAERLLKQRSSYAEGKVKKAVARNISGEVMRTVDGIENVSTLLDSGSDCRMVSVGLVKVLLAAKYLPIKDLKVPVNIATVG</sequence>
<name>F0W967_9STRA</name>
<reference evidence="1" key="2">
    <citation type="submission" date="2011-02" db="EMBL/GenBank/DDBJ databases">
        <authorList>
            <person name="MacLean D."/>
        </authorList>
    </citation>
    <scope>NUCLEOTIDE SEQUENCE</scope>
</reference>
<accession>F0W967</accession>
<protein>
    <submittedName>
        <fullName evidence="1">AlNc14C38G3334 protein</fullName>
    </submittedName>
</protein>